<evidence type="ECO:0008006" key="3">
    <source>
        <dbReference type="Google" id="ProtNLM"/>
    </source>
</evidence>
<proteinExistence type="predicted"/>
<reference evidence="1 2" key="1">
    <citation type="submission" date="2019-03" db="EMBL/GenBank/DDBJ databases">
        <title>Pragia sp. nov. isolated from the gut tract of Carduelis flavirostris.</title>
        <authorList>
            <person name="Ge Y."/>
        </authorList>
    </citation>
    <scope>NUCLEOTIDE SEQUENCE [LARGE SCALE GENOMIC DNA]</scope>
    <source>
        <strain evidence="1 2">CF-458</strain>
    </source>
</reference>
<organism evidence="1 2">
    <name type="scientific">Limnobaculum zhutongyuii</name>
    <dbReference type="NCBI Taxonomy" id="2498113"/>
    <lineage>
        <taxon>Bacteria</taxon>
        <taxon>Pseudomonadati</taxon>
        <taxon>Pseudomonadota</taxon>
        <taxon>Gammaproteobacteria</taxon>
        <taxon>Enterobacterales</taxon>
        <taxon>Budviciaceae</taxon>
        <taxon>Limnobaculum</taxon>
    </lineage>
</organism>
<dbReference type="PROSITE" id="PS51257">
    <property type="entry name" value="PROKAR_LIPOPROTEIN"/>
    <property type="match status" value="1"/>
</dbReference>
<dbReference type="Proteomes" id="UP000293154">
    <property type="component" value="Chromosome"/>
</dbReference>
<dbReference type="AlphaFoldDB" id="A0A411WPL6"/>
<dbReference type="RefSeq" id="WP_130592900.1">
    <property type="nucleotide sequence ID" value="NZ_CP034752.1"/>
</dbReference>
<evidence type="ECO:0000313" key="1">
    <source>
        <dbReference type="EMBL" id="QBH97945.1"/>
    </source>
</evidence>
<dbReference type="KEGG" id="prag:EKN56_17025"/>
<evidence type="ECO:0000313" key="2">
    <source>
        <dbReference type="Proteomes" id="UP000293154"/>
    </source>
</evidence>
<accession>A0A411WPL6</accession>
<dbReference type="OrthoDB" id="5540935at2"/>
<keyword evidence="2" id="KW-1185">Reference proteome</keyword>
<dbReference type="EMBL" id="CP034752">
    <property type="protein sequence ID" value="QBH97945.1"/>
    <property type="molecule type" value="Genomic_DNA"/>
</dbReference>
<protein>
    <recommendedName>
        <fullName evidence="3">Lipoprotein</fullName>
    </recommendedName>
</protein>
<gene>
    <name evidence="1" type="ORF">EKN56_17025</name>
</gene>
<name>A0A411WPL6_9GAMM</name>
<sequence length="229" mass="25488">MSYSKLLMCAGAVGGILVLSGCAGKNEPSRYESGAVADVVQVTAIKGYKYRKSDKGSLLDAAVNAVFVSEDTQYTVKDYKGRSFEIFMEGIPSKAEFTVGQCVTRWRYNSNPTYPRLGLATADCKAVQTEPQTDIEKDPVDQRWNYEARVNGVMNTWLDSQEDEVIRAWGPPNKAYESNGSRFISWSSQSTSVYSNPDWSVSSATYSCEKTLEVREGIIQLWSWKGNDC</sequence>